<sequence length="298" mass="33137">MPASPRIVCKAGPSLSQLSPVDVNRSPLSISHPLWEGHVAVRLRDYRGPVAQEGEYERQPREELMNEGDTWSISFEGRWKDEGITADDVLFGNVWQKPIRDFLPYGTSAALRFVRYMDPSLECDLYADKPWALSPLFATLQYLSAKEHPASEPLPPFKPDTFPEDVSPLLSSSSTTTPPTDPASRRSFFSKQDARRSVPLAASHLVRGDFSHGFLNFDSLSLALPGGLSFKLDKYWNGEPVVFSCQRRLAKGQEGREAETYFVVTFELEAEEGGKLAPAGKGAPEKEEKEEEVSADVD</sequence>
<dbReference type="STRING" id="5288.A0A5C5FML5"/>
<proteinExistence type="predicted"/>
<reference evidence="3 4" key="1">
    <citation type="submission" date="2019-03" db="EMBL/GenBank/DDBJ databases">
        <title>Rhodosporidium diobovatum UCD-FST 08-225 genome sequencing, assembly, and annotation.</title>
        <authorList>
            <person name="Fakankun I.U."/>
            <person name="Fristensky B."/>
            <person name="Levin D.B."/>
        </authorList>
    </citation>
    <scope>NUCLEOTIDE SEQUENCE [LARGE SCALE GENOMIC DNA]</scope>
    <source>
        <strain evidence="3 4">UCD-FST 08-225</strain>
    </source>
</reference>
<dbReference type="PANTHER" id="PTHR34826:SF2">
    <property type="entry name" value="UPF0590 PROTEIN C409.17C"/>
    <property type="match status" value="1"/>
</dbReference>
<evidence type="ECO:0000259" key="2">
    <source>
        <dbReference type="Pfam" id="PF08588"/>
    </source>
</evidence>
<comment type="caution">
    <text evidence="3">The sequence shown here is derived from an EMBL/GenBank/DDBJ whole genome shotgun (WGS) entry which is preliminary data.</text>
</comment>
<dbReference type="EMBL" id="SOZI01000157">
    <property type="protein sequence ID" value="TNY18083.1"/>
    <property type="molecule type" value="Genomic_DNA"/>
</dbReference>
<feature type="compositionally biased region" description="Low complexity" evidence="1">
    <location>
        <begin position="167"/>
        <end position="178"/>
    </location>
</feature>
<protein>
    <recommendedName>
        <fullName evidence="2">Domain of unknown function at the cortex 1 domain-containing protein</fullName>
    </recommendedName>
</protein>
<keyword evidence="4" id="KW-1185">Reference proteome</keyword>
<evidence type="ECO:0000313" key="4">
    <source>
        <dbReference type="Proteomes" id="UP000311382"/>
    </source>
</evidence>
<feature type="compositionally biased region" description="Acidic residues" evidence="1">
    <location>
        <begin position="288"/>
        <end position="298"/>
    </location>
</feature>
<dbReference type="OrthoDB" id="2119945at2759"/>
<dbReference type="InterPro" id="IPR013897">
    <property type="entry name" value="Duc1"/>
</dbReference>
<organism evidence="3 4">
    <name type="scientific">Rhodotorula diobovata</name>
    <dbReference type="NCBI Taxonomy" id="5288"/>
    <lineage>
        <taxon>Eukaryota</taxon>
        <taxon>Fungi</taxon>
        <taxon>Dikarya</taxon>
        <taxon>Basidiomycota</taxon>
        <taxon>Pucciniomycotina</taxon>
        <taxon>Microbotryomycetes</taxon>
        <taxon>Sporidiobolales</taxon>
        <taxon>Sporidiobolaceae</taxon>
        <taxon>Rhodotorula</taxon>
    </lineage>
</organism>
<feature type="domain" description="Domain of unknown function at the cortex 1" evidence="2">
    <location>
        <begin position="9"/>
        <end position="268"/>
    </location>
</feature>
<dbReference type="PANTHER" id="PTHR34826">
    <property type="entry name" value="UPF0590 PROTEIN C409.17C"/>
    <property type="match status" value="1"/>
</dbReference>
<feature type="region of interest" description="Disordered" evidence="1">
    <location>
        <begin position="165"/>
        <end position="190"/>
    </location>
</feature>
<gene>
    <name evidence="3" type="ORF">DMC30DRAFT_356101</name>
</gene>
<accession>A0A5C5FML5</accession>
<dbReference type="Pfam" id="PF08588">
    <property type="entry name" value="Duc1"/>
    <property type="match status" value="1"/>
</dbReference>
<feature type="region of interest" description="Disordered" evidence="1">
    <location>
        <begin position="274"/>
        <end position="298"/>
    </location>
</feature>
<name>A0A5C5FML5_9BASI</name>
<dbReference type="Proteomes" id="UP000311382">
    <property type="component" value="Unassembled WGS sequence"/>
</dbReference>
<evidence type="ECO:0000256" key="1">
    <source>
        <dbReference type="SAM" id="MobiDB-lite"/>
    </source>
</evidence>
<evidence type="ECO:0000313" key="3">
    <source>
        <dbReference type="EMBL" id="TNY18083.1"/>
    </source>
</evidence>
<dbReference type="AlphaFoldDB" id="A0A5C5FML5"/>